<dbReference type="AlphaFoldDB" id="A0A9P0MN53"/>
<accession>A0A9P0MN53</accession>
<name>A0A9P0MN53_NEZVI</name>
<evidence type="ECO:0000313" key="2">
    <source>
        <dbReference type="EMBL" id="CAH1396881.1"/>
    </source>
</evidence>
<evidence type="ECO:0000256" key="1">
    <source>
        <dbReference type="SAM" id="MobiDB-lite"/>
    </source>
</evidence>
<dbReference type="Proteomes" id="UP001152798">
    <property type="component" value="Chromosome 3"/>
</dbReference>
<reference evidence="2" key="1">
    <citation type="submission" date="2022-01" db="EMBL/GenBank/DDBJ databases">
        <authorList>
            <person name="King R."/>
        </authorList>
    </citation>
    <scope>NUCLEOTIDE SEQUENCE</scope>
</reference>
<dbReference type="EMBL" id="OV725079">
    <property type="protein sequence ID" value="CAH1396881.1"/>
    <property type="molecule type" value="Genomic_DNA"/>
</dbReference>
<proteinExistence type="predicted"/>
<gene>
    <name evidence="2" type="ORF">NEZAVI_LOCUS6845</name>
</gene>
<keyword evidence="3" id="KW-1185">Reference proteome</keyword>
<feature type="compositionally biased region" description="Polar residues" evidence="1">
    <location>
        <begin position="109"/>
        <end position="119"/>
    </location>
</feature>
<evidence type="ECO:0000313" key="3">
    <source>
        <dbReference type="Proteomes" id="UP001152798"/>
    </source>
</evidence>
<feature type="region of interest" description="Disordered" evidence="1">
    <location>
        <begin position="101"/>
        <end position="122"/>
    </location>
</feature>
<organism evidence="2 3">
    <name type="scientific">Nezara viridula</name>
    <name type="common">Southern green stink bug</name>
    <name type="synonym">Cimex viridulus</name>
    <dbReference type="NCBI Taxonomy" id="85310"/>
    <lineage>
        <taxon>Eukaryota</taxon>
        <taxon>Metazoa</taxon>
        <taxon>Ecdysozoa</taxon>
        <taxon>Arthropoda</taxon>
        <taxon>Hexapoda</taxon>
        <taxon>Insecta</taxon>
        <taxon>Pterygota</taxon>
        <taxon>Neoptera</taxon>
        <taxon>Paraneoptera</taxon>
        <taxon>Hemiptera</taxon>
        <taxon>Heteroptera</taxon>
        <taxon>Panheteroptera</taxon>
        <taxon>Pentatomomorpha</taxon>
        <taxon>Pentatomoidea</taxon>
        <taxon>Pentatomidae</taxon>
        <taxon>Pentatominae</taxon>
        <taxon>Nezara</taxon>
    </lineage>
</organism>
<protein>
    <submittedName>
        <fullName evidence="2">Uncharacterized protein</fullName>
    </submittedName>
</protein>
<sequence length="156" mass="18256">MVKGKEKSTYSKGRCKALEKLENTDRICSDSCGIGLLVQHIVFVIWRYQEVWKEIADGRTFNEGNIREYAYRLQPRDIIQHRFEVEGHNLLLRHMKKEQYGIKKHRKSTVQTEGRSSGAKTRDKNNLIEWKYRSCSEVTDEEAEKRVLVVSGGPQR</sequence>